<dbReference type="AlphaFoldDB" id="A0A2W1LAK4"/>
<dbReference type="InterPro" id="IPR016181">
    <property type="entry name" value="Acyl_CoA_acyltransferase"/>
</dbReference>
<comment type="caution">
    <text evidence="2">The sequence shown here is derived from an EMBL/GenBank/DDBJ whole genome shotgun (WGS) entry which is preliminary data.</text>
</comment>
<dbReference type="RefSeq" id="WP_111145136.1">
    <property type="nucleotide sequence ID" value="NZ_QKRB01000028.1"/>
</dbReference>
<dbReference type="EMBL" id="QKRB01000028">
    <property type="protein sequence ID" value="PZD97278.1"/>
    <property type="molecule type" value="Genomic_DNA"/>
</dbReference>
<sequence length="169" mass="20098">MVELVKVSEDQKSVLRQLIELYEYDFSEFNDADINQYGYYGYKYFDHYWTEDKRQAYFIKVNGQYAGFTMVNDHCSIIQEEDARAITEFFIMRKYRRRGIGQAAAALVFDTHKGWWEVLQHGNNEVSKQFWEQTVQSYTGGDYRIENVTTEYWEGQGIVFRARDPLLGN</sequence>
<feature type="domain" description="N-acetyltransferase" evidence="1">
    <location>
        <begin position="13"/>
        <end position="165"/>
    </location>
</feature>
<dbReference type="SUPFAM" id="SSF55729">
    <property type="entry name" value="Acyl-CoA N-acyltransferases (Nat)"/>
    <property type="match status" value="1"/>
</dbReference>
<proteinExistence type="predicted"/>
<dbReference type="Proteomes" id="UP000249522">
    <property type="component" value="Unassembled WGS sequence"/>
</dbReference>
<dbReference type="Gene3D" id="3.40.630.30">
    <property type="match status" value="1"/>
</dbReference>
<organism evidence="2 3">
    <name type="scientific">Paenibacillus sambharensis</name>
    <dbReference type="NCBI Taxonomy" id="1803190"/>
    <lineage>
        <taxon>Bacteria</taxon>
        <taxon>Bacillati</taxon>
        <taxon>Bacillota</taxon>
        <taxon>Bacilli</taxon>
        <taxon>Bacillales</taxon>
        <taxon>Paenibacillaceae</taxon>
        <taxon>Paenibacillus</taxon>
    </lineage>
</organism>
<evidence type="ECO:0000313" key="2">
    <source>
        <dbReference type="EMBL" id="PZD97278.1"/>
    </source>
</evidence>
<dbReference type="OrthoDB" id="8479334at2"/>
<evidence type="ECO:0000259" key="1">
    <source>
        <dbReference type="PROSITE" id="PS51186"/>
    </source>
</evidence>
<name>A0A2W1LAK4_9BACL</name>
<dbReference type="GO" id="GO:0016747">
    <property type="term" value="F:acyltransferase activity, transferring groups other than amino-acyl groups"/>
    <property type="evidence" value="ECO:0007669"/>
    <property type="project" value="InterPro"/>
</dbReference>
<keyword evidence="2" id="KW-0808">Transferase</keyword>
<dbReference type="InterPro" id="IPR000182">
    <property type="entry name" value="GNAT_dom"/>
</dbReference>
<evidence type="ECO:0000313" key="3">
    <source>
        <dbReference type="Proteomes" id="UP000249522"/>
    </source>
</evidence>
<accession>A0A2W1LAK4</accession>
<gene>
    <name evidence="2" type="ORF">DNH61_02670</name>
</gene>
<protein>
    <submittedName>
        <fullName evidence="2">GNAT family N-acetyltransferase</fullName>
    </submittedName>
</protein>
<dbReference type="PROSITE" id="PS51186">
    <property type="entry name" value="GNAT"/>
    <property type="match status" value="1"/>
</dbReference>
<reference evidence="2 3" key="1">
    <citation type="submission" date="2018-06" db="EMBL/GenBank/DDBJ databases">
        <title>Paenibacillus imtechensis sp. nov.</title>
        <authorList>
            <person name="Pinnaka A.K."/>
            <person name="Singh H."/>
            <person name="Kaur M."/>
        </authorList>
    </citation>
    <scope>NUCLEOTIDE SEQUENCE [LARGE SCALE GENOMIC DNA]</scope>
    <source>
        <strain evidence="2 3">SMB1</strain>
    </source>
</reference>
<keyword evidence="3" id="KW-1185">Reference proteome</keyword>
<dbReference type="Pfam" id="PF00583">
    <property type="entry name" value="Acetyltransf_1"/>
    <property type="match status" value="1"/>
</dbReference>